<evidence type="ECO:0000256" key="9">
    <source>
        <dbReference type="ARBA" id="ARBA00023180"/>
    </source>
</evidence>
<keyword evidence="16" id="KW-1185">Reference proteome</keyword>
<feature type="domain" description="TGF-beta family profile" evidence="14">
    <location>
        <begin position="422"/>
        <end position="538"/>
    </location>
</feature>
<dbReference type="InterPro" id="IPR015615">
    <property type="entry name" value="TGF-beta-rel"/>
</dbReference>
<dbReference type="InterPro" id="IPR001839">
    <property type="entry name" value="TGF-b_C"/>
</dbReference>
<evidence type="ECO:0000313" key="16">
    <source>
        <dbReference type="Proteomes" id="UP000694557"/>
    </source>
</evidence>
<reference evidence="15" key="2">
    <citation type="submission" date="2025-09" db="UniProtKB">
        <authorList>
            <consortium name="Ensembl"/>
        </authorList>
    </citation>
    <scope>IDENTIFICATION</scope>
</reference>
<evidence type="ECO:0000256" key="3">
    <source>
        <dbReference type="ARBA" id="ARBA00022514"/>
    </source>
</evidence>
<dbReference type="Ensembl" id="ENSOKIT00005087068.1">
    <property type="protein sequence ID" value="ENSOKIP00005081620.1"/>
    <property type="gene ID" value="ENSOKIG00005035356.1"/>
</dbReference>
<evidence type="ECO:0000256" key="13">
    <source>
        <dbReference type="SAM" id="MobiDB-lite"/>
    </source>
</evidence>
<gene>
    <name evidence="15" type="primary">GDF10</name>
</gene>
<dbReference type="GO" id="GO:0008083">
    <property type="term" value="F:growth factor activity"/>
    <property type="evidence" value="ECO:0007669"/>
    <property type="project" value="UniProtKB-KW"/>
</dbReference>
<dbReference type="GO" id="GO:0045669">
    <property type="term" value="P:positive regulation of osteoblast differentiation"/>
    <property type="evidence" value="ECO:0007669"/>
    <property type="project" value="TreeGrafter"/>
</dbReference>
<evidence type="ECO:0000256" key="7">
    <source>
        <dbReference type="ARBA" id="ARBA00023030"/>
    </source>
</evidence>
<evidence type="ECO:0000256" key="5">
    <source>
        <dbReference type="ARBA" id="ARBA00022685"/>
    </source>
</evidence>
<dbReference type="PRINTS" id="PR00669">
    <property type="entry name" value="INHIBINA"/>
</dbReference>
<comment type="subcellular location">
    <subcellularLocation>
        <location evidence="1">Secreted</location>
    </subcellularLocation>
</comment>
<dbReference type="PANTHER" id="PTHR11848:SF145">
    <property type="entry name" value="GROWTH_DIFFERENTIATION FACTOR 10"/>
    <property type="match status" value="1"/>
</dbReference>
<comment type="similarity">
    <text evidence="2 12">Belongs to the TGF-beta family.</text>
</comment>
<proteinExistence type="inferred from homology"/>
<keyword evidence="4" id="KW-0964">Secreted</keyword>
<dbReference type="Pfam" id="PF00019">
    <property type="entry name" value="TGF_beta"/>
    <property type="match status" value="1"/>
</dbReference>
<protein>
    <recommendedName>
        <fullName evidence="10">Growth/differentiation factor 10</fullName>
    </recommendedName>
    <alternativeName>
        <fullName evidence="11">Bone morphogenetic protein 3B</fullName>
    </alternativeName>
</protein>
<dbReference type="GeneTree" id="ENSGT00940000157214"/>
<dbReference type="FunFam" id="2.10.90.10:FF:000008">
    <property type="entry name" value="Bone morphogenetic protein 3"/>
    <property type="match status" value="1"/>
</dbReference>
<organism evidence="15 16">
    <name type="scientific">Oncorhynchus kisutch</name>
    <name type="common">Coho salmon</name>
    <name type="synonym">Salmo kisutch</name>
    <dbReference type="NCBI Taxonomy" id="8019"/>
    <lineage>
        <taxon>Eukaryota</taxon>
        <taxon>Metazoa</taxon>
        <taxon>Chordata</taxon>
        <taxon>Craniata</taxon>
        <taxon>Vertebrata</taxon>
        <taxon>Euteleostomi</taxon>
        <taxon>Actinopterygii</taxon>
        <taxon>Neopterygii</taxon>
        <taxon>Teleostei</taxon>
        <taxon>Protacanthopterygii</taxon>
        <taxon>Salmoniformes</taxon>
        <taxon>Salmonidae</taxon>
        <taxon>Salmoninae</taxon>
        <taxon>Oncorhynchus</taxon>
    </lineage>
</organism>
<dbReference type="InterPro" id="IPR017948">
    <property type="entry name" value="TGFb_CS"/>
</dbReference>
<feature type="compositionally biased region" description="Basic and acidic residues" evidence="13">
    <location>
        <begin position="372"/>
        <end position="381"/>
    </location>
</feature>
<reference evidence="15" key="1">
    <citation type="submission" date="2025-08" db="UniProtKB">
        <authorList>
            <consortium name="Ensembl"/>
        </authorList>
    </citation>
    <scope>IDENTIFICATION</scope>
</reference>
<dbReference type="PROSITE" id="PS00250">
    <property type="entry name" value="TGF_BETA_1"/>
    <property type="match status" value="1"/>
</dbReference>
<dbReference type="SMART" id="SM00204">
    <property type="entry name" value="TGFB"/>
    <property type="match status" value="1"/>
</dbReference>
<evidence type="ECO:0000313" key="15">
    <source>
        <dbReference type="Ensembl" id="ENSOKIP00005081620.1"/>
    </source>
</evidence>
<keyword evidence="5" id="KW-0165">Cleavage on pair of basic residues</keyword>
<evidence type="ECO:0000256" key="6">
    <source>
        <dbReference type="ARBA" id="ARBA00022729"/>
    </source>
</evidence>
<keyword evidence="7 12" id="KW-0339">Growth factor</keyword>
<dbReference type="GO" id="GO:0005615">
    <property type="term" value="C:extracellular space"/>
    <property type="evidence" value="ECO:0007669"/>
    <property type="project" value="UniProtKB-KW"/>
</dbReference>
<keyword evidence="6" id="KW-0732">Signal</keyword>
<evidence type="ECO:0000259" key="14">
    <source>
        <dbReference type="PROSITE" id="PS51362"/>
    </source>
</evidence>
<dbReference type="PROSITE" id="PS51362">
    <property type="entry name" value="TGF_BETA_2"/>
    <property type="match status" value="1"/>
</dbReference>
<feature type="region of interest" description="Disordered" evidence="13">
    <location>
        <begin position="269"/>
        <end position="415"/>
    </location>
</feature>
<dbReference type="AlphaFoldDB" id="A0A8C7JDU8"/>
<keyword evidence="3" id="KW-0202">Cytokine</keyword>
<evidence type="ECO:0000256" key="12">
    <source>
        <dbReference type="RuleBase" id="RU000354"/>
    </source>
</evidence>
<dbReference type="PANTHER" id="PTHR11848">
    <property type="entry name" value="TGF-BETA FAMILY"/>
    <property type="match status" value="1"/>
</dbReference>
<accession>A0A8C7JDU8</accession>
<sequence>MCVFSLEVKDFVFVSEMAVWFEFTAHMLFLMLGCCLGTLEGRTSSRTPWGLQGQGSDGTDSPFDRDRANQDVVSQHMYRLYEKYNRDLKRLREGNTVRSFRASQDSSDQRTFYHLNLTSLQDSELILSATFHFLFDQCPRPRAWLGKRYKIPACRSLHLHPAPYIHLFLHSNPSGSGFNPGSQVSLLGNMTFHPNQKGLWQMQDVTVAIKEAREKGSHFVSVELDFGLQYHRQPEDTLSGASLPYLLMYAEDHALDEPNSVAQTLQRYGPETEVKENSSHPSRLPPKQGSKGRVRRVVPSHPDSIQNNELPEVEYRPSGSRKDDLFETAYHTLKPINPKPGRKKRMRNGQDGEEEVKDGERDGGSQSPVLSLDERTPKKSSDGGSRLQDNIEGRSDERNDRGKAGGSKSPMLSFDEWTMRKAKKRQWGSEPQIRSCSRRTLRVDFADIGWSEWVLAPEAFDAFYCAGTCGFPMPKVLHPSNHATIQSIVRAVGIVPGVPEPCCVPEKMSPLVVLYQDEGGNLVLKVYPSMSVESCACR</sequence>
<evidence type="ECO:0000256" key="4">
    <source>
        <dbReference type="ARBA" id="ARBA00022525"/>
    </source>
</evidence>
<keyword evidence="9" id="KW-0325">Glycoprotein</keyword>
<feature type="compositionally biased region" description="Basic and acidic residues" evidence="13">
    <location>
        <begin position="389"/>
        <end position="403"/>
    </location>
</feature>
<evidence type="ECO:0000256" key="11">
    <source>
        <dbReference type="ARBA" id="ARBA00042879"/>
    </source>
</evidence>
<dbReference type="Gene3D" id="2.10.90.10">
    <property type="entry name" value="Cystine-knot cytokines"/>
    <property type="match status" value="1"/>
</dbReference>
<keyword evidence="8" id="KW-1015">Disulfide bond</keyword>
<dbReference type="InterPro" id="IPR029034">
    <property type="entry name" value="Cystine-knot_cytokine"/>
</dbReference>
<evidence type="ECO:0000256" key="2">
    <source>
        <dbReference type="ARBA" id="ARBA00006656"/>
    </source>
</evidence>
<name>A0A8C7JDU8_ONCKI</name>
<dbReference type="SUPFAM" id="SSF57501">
    <property type="entry name" value="Cystine-knot cytokines"/>
    <property type="match status" value="1"/>
</dbReference>
<evidence type="ECO:0000256" key="10">
    <source>
        <dbReference type="ARBA" id="ARBA00040122"/>
    </source>
</evidence>
<dbReference type="GO" id="GO:0005125">
    <property type="term" value="F:cytokine activity"/>
    <property type="evidence" value="ECO:0007669"/>
    <property type="project" value="UniProtKB-KW"/>
</dbReference>
<evidence type="ECO:0000256" key="1">
    <source>
        <dbReference type="ARBA" id="ARBA00004613"/>
    </source>
</evidence>
<evidence type="ECO:0000256" key="8">
    <source>
        <dbReference type="ARBA" id="ARBA00023157"/>
    </source>
</evidence>
<dbReference type="Proteomes" id="UP000694557">
    <property type="component" value="Unassembled WGS sequence"/>
</dbReference>